<dbReference type="Proteomes" id="UP000240488">
    <property type="component" value="Segment"/>
</dbReference>
<proteinExistence type="predicted"/>
<evidence type="ECO:0000313" key="1">
    <source>
        <dbReference type="EMBL" id="AUV57625.1"/>
    </source>
</evidence>
<name>A0A2K9V664_9CAUD</name>
<evidence type="ECO:0000313" key="2">
    <source>
        <dbReference type="Proteomes" id="UP000240488"/>
    </source>
</evidence>
<gene>
    <name evidence="1" type="ORF">KP1_266</name>
</gene>
<dbReference type="InterPro" id="IPR056959">
    <property type="entry name" value="RIIA1-like"/>
</dbReference>
<evidence type="ECO:0008006" key="3">
    <source>
        <dbReference type="Google" id="ProtNLM"/>
    </source>
</evidence>
<dbReference type="Pfam" id="PF24210">
    <property type="entry name" value="T4_RIIA1"/>
    <property type="match status" value="1"/>
</dbReference>
<organism evidence="1 2">
    <name type="scientific">Klebsiella phage KP1</name>
    <dbReference type="NCBI Taxonomy" id="2070202"/>
    <lineage>
        <taxon>Viruses</taxon>
        <taxon>Duplodnaviria</taxon>
        <taxon>Heunggongvirae</taxon>
        <taxon>Uroviricota</taxon>
        <taxon>Caudoviricetes</taxon>
        <taxon>Pantevenvirales</taxon>
        <taxon>Straboviridae</taxon>
        <taxon>Tevenvirinae</taxon>
        <taxon>Jiaodavirus</taxon>
        <taxon>Jiaodavirus jd18</taxon>
    </lineage>
</organism>
<protein>
    <recommendedName>
        <fullName evidence="3">RIIA lysis inhibitor</fullName>
    </recommendedName>
</protein>
<dbReference type="EMBL" id="MG751100">
    <property type="protein sequence ID" value="AUV57625.1"/>
    <property type="molecule type" value="Genomic_DNA"/>
</dbReference>
<sequence length="69" mass="8290">MLKKSYVPNKELFDDAIHREYRIIQRFFDVQAAEEFKDRFKQISDKIFTTNTATAEELLEVAEIIKRHN</sequence>
<accession>A0A2K9V664</accession>
<reference evidence="2" key="1">
    <citation type="submission" date="2018-01" db="EMBL/GenBank/DDBJ databases">
        <title>Draft genome sequence of Klebsiella pneumoniae phage KP1.</title>
        <authorList>
            <person name="Kim D."/>
        </authorList>
    </citation>
    <scope>NUCLEOTIDE SEQUENCE [LARGE SCALE GENOMIC DNA]</scope>
</reference>